<keyword evidence="1" id="KW-1133">Transmembrane helix</keyword>
<organism evidence="2">
    <name type="scientific">Siphoviridae sp. ctu9a31</name>
    <dbReference type="NCBI Taxonomy" id="2825712"/>
    <lineage>
        <taxon>Viruses</taxon>
        <taxon>Duplodnaviria</taxon>
        <taxon>Heunggongvirae</taxon>
        <taxon>Uroviricota</taxon>
        <taxon>Caudoviricetes</taxon>
    </lineage>
</organism>
<keyword evidence="1" id="KW-0812">Transmembrane</keyword>
<feature type="transmembrane region" description="Helical" evidence="1">
    <location>
        <begin position="7"/>
        <end position="32"/>
    </location>
</feature>
<accession>A0A8S5Q9X2</accession>
<sequence>MSSVFTIMLFIVIIVAVALAISISIAGTVFLLEETGVLDVFREIIKKDRK</sequence>
<evidence type="ECO:0000256" key="1">
    <source>
        <dbReference type="SAM" id="Phobius"/>
    </source>
</evidence>
<evidence type="ECO:0000313" key="2">
    <source>
        <dbReference type="EMBL" id="DAE15832.1"/>
    </source>
</evidence>
<proteinExistence type="predicted"/>
<reference evidence="2" key="1">
    <citation type="journal article" date="2021" name="Proc. Natl. Acad. Sci. U.S.A.">
        <title>A Catalog of Tens of Thousands of Viruses from Human Metagenomes Reveals Hidden Associations with Chronic Diseases.</title>
        <authorList>
            <person name="Tisza M.J."/>
            <person name="Buck C.B."/>
        </authorList>
    </citation>
    <scope>NUCLEOTIDE SEQUENCE</scope>
    <source>
        <strain evidence="2">Ctu9a31</strain>
    </source>
</reference>
<dbReference type="EMBL" id="BK015613">
    <property type="protein sequence ID" value="DAE15832.1"/>
    <property type="molecule type" value="Genomic_DNA"/>
</dbReference>
<keyword evidence="1" id="KW-0472">Membrane</keyword>
<name>A0A8S5Q9X2_9CAUD</name>
<protein>
    <submittedName>
        <fullName evidence="2">Uncharacterized protein</fullName>
    </submittedName>
</protein>